<sequence length="592" mass="64978">MGSRMSSFLQDQFQLPTLLPTPTFTCSFPARHLPSLKLSKTTKAVALIITNETLEKMCSIGAVSLLQPFLTEAFNFTPDQARTTMFLYGGITNLVPVLGAVVSDSYLGRFTTLSISTPCSLLAAVLLMLTAFPGMHPRQERKAEAWQMALLYGSFFFFTLAAAGIRSCNLPFGIDQYDLTTEAGQRGKERFVSWNYASFTLSITASVIVIPIVQEITKSWVVGFLIPTCFMMLSCLLFFAGLPLYLKSKPEGSPQVSVLRVFIASFRNRNLPLPSDPNHLFTCPSHGQPAATVCTTNHLRMLEKAAILPAAISSNAGEEEEEGPEITTARPSAVDYHRQYPWRLCSIEQVEDAKSVVKVMLMWAPAIIYQMGASELQGHGYSQAAAMDRKMGPNLKFPAASIGIFSAVALTTWVTVYDNVIVPLARKRRNSSSSGDHNRLLELSILQRMGIGMCISTLAVVVAGIVEGQRRRHVEPTSVFWLVPQLVLLGVAEGFNGVAQIEFYHAELPATMASLTGGFFALGYSFASFAAALLESIVRATTRSPDNKKIHWLSDNGGKLDHHYFVVAGLATLNLAWFLFMAKRYKLRPGAN</sequence>
<dbReference type="PANTHER" id="PTHR11654">
    <property type="entry name" value="OLIGOPEPTIDE TRANSPORTER-RELATED"/>
    <property type="match status" value="1"/>
</dbReference>
<feature type="transmembrane region" description="Helical" evidence="6">
    <location>
        <begin position="194"/>
        <end position="213"/>
    </location>
</feature>
<evidence type="ECO:0000256" key="4">
    <source>
        <dbReference type="ARBA" id="ARBA00022989"/>
    </source>
</evidence>
<dbReference type="Proteomes" id="UP001497516">
    <property type="component" value="Chromosome 6"/>
</dbReference>
<feature type="transmembrane region" description="Helical" evidence="6">
    <location>
        <begin position="85"/>
        <end position="103"/>
    </location>
</feature>
<keyword evidence="8" id="KW-1185">Reference proteome</keyword>
<protein>
    <submittedName>
        <fullName evidence="7">Uncharacterized protein</fullName>
    </submittedName>
</protein>
<evidence type="ECO:0000313" key="8">
    <source>
        <dbReference type="Proteomes" id="UP001497516"/>
    </source>
</evidence>
<organism evidence="7 8">
    <name type="scientific">Linum trigynum</name>
    <dbReference type="NCBI Taxonomy" id="586398"/>
    <lineage>
        <taxon>Eukaryota</taxon>
        <taxon>Viridiplantae</taxon>
        <taxon>Streptophyta</taxon>
        <taxon>Embryophyta</taxon>
        <taxon>Tracheophyta</taxon>
        <taxon>Spermatophyta</taxon>
        <taxon>Magnoliopsida</taxon>
        <taxon>eudicotyledons</taxon>
        <taxon>Gunneridae</taxon>
        <taxon>Pentapetalae</taxon>
        <taxon>rosids</taxon>
        <taxon>fabids</taxon>
        <taxon>Malpighiales</taxon>
        <taxon>Linaceae</taxon>
        <taxon>Linum</taxon>
    </lineage>
</organism>
<evidence type="ECO:0000256" key="2">
    <source>
        <dbReference type="ARBA" id="ARBA00005982"/>
    </source>
</evidence>
<reference evidence="7 8" key="1">
    <citation type="submission" date="2024-04" db="EMBL/GenBank/DDBJ databases">
        <authorList>
            <person name="Fracassetti M."/>
        </authorList>
    </citation>
    <scope>NUCLEOTIDE SEQUENCE [LARGE SCALE GENOMIC DNA]</scope>
</reference>
<dbReference type="GO" id="GO:0016020">
    <property type="term" value="C:membrane"/>
    <property type="evidence" value="ECO:0007669"/>
    <property type="project" value="UniProtKB-SubCell"/>
</dbReference>
<comment type="similarity">
    <text evidence="2">Belongs to the major facilitator superfamily. Proton-dependent oligopeptide transporter (POT/PTR) (TC 2.A.17) family.</text>
</comment>
<keyword evidence="4 6" id="KW-1133">Transmembrane helix</keyword>
<evidence type="ECO:0000256" key="1">
    <source>
        <dbReference type="ARBA" id="ARBA00004141"/>
    </source>
</evidence>
<feature type="transmembrane region" description="Helical" evidence="6">
    <location>
        <begin position="445"/>
        <end position="466"/>
    </location>
</feature>
<keyword evidence="5 6" id="KW-0472">Membrane</keyword>
<gene>
    <name evidence="7" type="ORF">LTRI10_LOCUS38766</name>
</gene>
<name>A0AAV2FJU3_9ROSI</name>
<evidence type="ECO:0000256" key="5">
    <source>
        <dbReference type="ARBA" id="ARBA00023136"/>
    </source>
</evidence>
<evidence type="ECO:0000313" key="7">
    <source>
        <dbReference type="EMBL" id="CAL1398535.1"/>
    </source>
</evidence>
<comment type="subcellular location">
    <subcellularLocation>
        <location evidence="1">Membrane</location>
        <topology evidence="1">Multi-pass membrane protein</topology>
    </subcellularLocation>
</comment>
<dbReference type="InterPro" id="IPR036259">
    <property type="entry name" value="MFS_trans_sf"/>
</dbReference>
<dbReference type="AlphaFoldDB" id="A0AAV2FJU3"/>
<proteinExistence type="inferred from homology"/>
<feature type="transmembrane region" description="Helical" evidence="6">
    <location>
        <begin position="478"/>
        <end position="498"/>
    </location>
</feature>
<dbReference type="Gene3D" id="1.20.1250.20">
    <property type="entry name" value="MFS general substrate transporter like domains"/>
    <property type="match status" value="1"/>
</dbReference>
<dbReference type="EMBL" id="OZ034819">
    <property type="protein sequence ID" value="CAL1398535.1"/>
    <property type="molecule type" value="Genomic_DNA"/>
</dbReference>
<feature type="transmembrane region" description="Helical" evidence="6">
    <location>
        <begin position="562"/>
        <end position="580"/>
    </location>
</feature>
<evidence type="ECO:0000256" key="6">
    <source>
        <dbReference type="SAM" id="Phobius"/>
    </source>
</evidence>
<evidence type="ECO:0000256" key="3">
    <source>
        <dbReference type="ARBA" id="ARBA00022692"/>
    </source>
</evidence>
<dbReference type="InterPro" id="IPR000109">
    <property type="entry name" value="POT_fam"/>
</dbReference>
<feature type="transmembrane region" description="Helical" evidence="6">
    <location>
        <begin position="145"/>
        <end position="165"/>
    </location>
</feature>
<feature type="transmembrane region" description="Helical" evidence="6">
    <location>
        <begin position="510"/>
        <end position="534"/>
    </location>
</feature>
<keyword evidence="3 6" id="KW-0812">Transmembrane</keyword>
<feature type="transmembrane region" description="Helical" evidence="6">
    <location>
        <begin position="397"/>
        <end position="424"/>
    </location>
</feature>
<dbReference type="SUPFAM" id="SSF103473">
    <property type="entry name" value="MFS general substrate transporter"/>
    <property type="match status" value="2"/>
</dbReference>
<dbReference type="Pfam" id="PF00854">
    <property type="entry name" value="PTR2"/>
    <property type="match status" value="1"/>
</dbReference>
<dbReference type="GO" id="GO:0022857">
    <property type="term" value="F:transmembrane transporter activity"/>
    <property type="evidence" value="ECO:0007669"/>
    <property type="project" value="InterPro"/>
</dbReference>
<accession>A0AAV2FJU3</accession>
<feature type="transmembrane region" description="Helical" evidence="6">
    <location>
        <begin position="220"/>
        <end position="246"/>
    </location>
</feature>
<feature type="transmembrane region" description="Helical" evidence="6">
    <location>
        <begin position="115"/>
        <end position="133"/>
    </location>
</feature>